<protein>
    <recommendedName>
        <fullName evidence="5">CSEP0039 effector protein</fullName>
    </recommendedName>
</protein>
<gene>
    <name evidence="3" type="ORF">GcM3_109019</name>
</gene>
<evidence type="ECO:0000256" key="2">
    <source>
        <dbReference type="SAM" id="SignalP"/>
    </source>
</evidence>
<sequence length="170" mass="17469">MYTRLIILVFCAVTFALPLNINLGAFSPALVVGDGEISFGKDGEKEAGQIFDKLAGSSGGAENAAAGGGAAAAAKLRRSISSVGKRAKTENSTPRKVSITRDRSNKRSLEGSEESKSEKRDVEERDLEGFKAALLFADGALTKGPSIDLGTGEGGSGVGITVRPPAAGKQ</sequence>
<evidence type="ECO:0000313" key="3">
    <source>
        <dbReference type="EMBL" id="RKF66857.1"/>
    </source>
</evidence>
<proteinExistence type="predicted"/>
<dbReference type="STRING" id="62708.A0A420I980"/>
<feature type="region of interest" description="Disordered" evidence="1">
    <location>
        <begin position="145"/>
        <end position="170"/>
    </location>
</feature>
<feature type="region of interest" description="Disordered" evidence="1">
    <location>
        <begin position="80"/>
        <end position="124"/>
    </location>
</feature>
<dbReference type="AlphaFoldDB" id="A0A420I980"/>
<evidence type="ECO:0000256" key="1">
    <source>
        <dbReference type="SAM" id="MobiDB-lite"/>
    </source>
</evidence>
<accession>A0A420I980</accession>
<comment type="caution">
    <text evidence="3">The sequence shown here is derived from an EMBL/GenBank/DDBJ whole genome shotgun (WGS) entry which is preliminary data.</text>
</comment>
<feature type="signal peptide" evidence="2">
    <location>
        <begin position="1"/>
        <end position="16"/>
    </location>
</feature>
<reference evidence="3 4" key="1">
    <citation type="journal article" date="2018" name="BMC Genomics">
        <title>Comparative genome analyses reveal sequence features reflecting distinct modes of host-adaptation between dicot and monocot powdery mildew.</title>
        <authorList>
            <person name="Wu Y."/>
            <person name="Ma X."/>
            <person name="Pan Z."/>
            <person name="Kale S.D."/>
            <person name="Song Y."/>
            <person name="King H."/>
            <person name="Zhang Q."/>
            <person name="Presley C."/>
            <person name="Deng X."/>
            <person name="Wei C.I."/>
            <person name="Xiao S."/>
        </authorList>
    </citation>
    <scope>NUCLEOTIDE SEQUENCE [LARGE SCALE GENOMIC DNA]</scope>
    <source>
        <strain evidence="3">UMSG3</strain>
    </source>
</reference>
<organism evidence="3 4">
    <name type="scientific">Golovinomyces cichoracearum</name>
    <dbReference type="NCBI Taxonomy" id="62708"/>
    <lineage>
        <taxon>Eukaryota</taxon>
        <taxon>Fungi</taxon>
        <taxon>Dikarya</taxon>
        <taxon>Ascomycota</taxon>
        <taxon>Pezizomycotina</taxon>
        <taxon>Leotiomycetes</taxon>
        <taxon>Erysiphales</taxon>
        <taxon>Erysiphaceae</taxon>
        <taxon>Golovinomyces</taxon>
    </lineage>
</organism>
<evidence type="ECO:0008006" key="5">
    <source>
        <dbReference type="Google" id="ProtNLM"/>
    </source>
</evidence>
<feature type="chain" id="PRO_5019064103" description="CSEP0039 effector protein" evidence="2">
    <location>
        <begin position="17"/>
        <end position="170"/>
    </location>
</feature>
<name>A0A420I980_9PEZI</name>
<keyword evidence="2" id="KW-0732">Signal</keyword>
<keyword evidence="4" id="KW-1185">Reference proteome</keyword>
<dbReference type="EMBL" id="MCBQ01010972">
    <property type="protein sequence ID" value="RKF66857.1"/>
    <property type="molecule type" value="Genomic_DNA"/>
</dbReference>
<dbReference type="Proteomes" id="UP000283383">
    <property type="component" value="Unassembled WGS sequence"/>
</dbReference>
<feature type="compositionally biased region" description="Basic and acidic residues" evidence="1">
    <location>
        <begin position="99"/>
        <end position="124"/>
    </location>
</feature>
<evidence type="ECO:0000313" key="4">
    <source>
        <dbReference type="Proteomes" id="UP000283383"/>
    </source>
</evidence>